<dbReference type="Pfam" id="PF00931">
    <property type="entry name" value="NB-ARC"/>
    <property type="match status" value="1"/>
</dbReference>
<keyword evidence="1" id="KW-0433">Leucine-rich repeat</keyword>
<dbReference type="FunCoup" id="A0A5E4GNT2">
    <property type="interactions" value="262"/>
</dbReference>
<dbReference type="InterPro" id="IPR058192">
    <property type="entry name" value="WHD_ROQ1-like"/>
</dbReference>
<dbReference type="InterPro" id="IPR042197">
    <property type="entry name" value="Apaf_helical"/>
</dbReference>
<dbReference type="AlphaFoldDB" id="A0A5E4GNT2"/>
<dbReference type="Gene3D" id="3.40.50.10140">
    <property type="entry name" value="Toll/interleukin-1 receptor homology (TIR) domain"/>
    <property type="match status" value="1"/>
</dbReference>
<dbReference type="InterPro" id="IPR000157">
    <property type="entry name" value="TIR_dom"/>
</dbReference>
<proteinExistence type="predicted"/>
<protein>
    <submittedName>
        <fullName evidence="6">PREDICTED: TMV resistance</fullName>
    </submittedName>
</protein>
<dbReference type="Gene3D" id="3.80.10.10">
    <property type="entry name" value="Ribonuclease Inhibitor"/>
    <property type="match status" value="4"/>
</dbReference>
<dbReference type="Pfam" id="PF01582">
    <property type="entry name" value="TIR"/>
    <property type="match status" value="1"/>
</dbReference>
<dbReference type="Gene3D" id="1.10.8.430">
    <property type="entry name" value="Helical domain of apoptotic protease-activating factors"/>
    <property type="match status" value="1"/>
</dbReference>
<feature type="compositionally biased region" description="Low complexity" evidence="4">
    <location>
        <begin position="31"/>
        <end position="50"/>
    </location>
</feature>
<evidence type="ECO:0000259" key="5">
    <source>
        <dbReference type="PROSITE" id="PS50104"/>
    </source>
</evidence>
<sequence>MFSLKSLFRLMGSSPLPIDSGVEPQLPSDLPPTTTQPVSSSPSSSSFAPDSSWTYDVFLSFRGEDTRTNFTDHLYKALCDKGIYTFIDRELVRGEEIPPALVKAIEESRISVIVFSENYASSRWCLDELVKILQCKQSKQQVVLPIFYKVDPSHVRNQESKFGDAFEELIKRKFKNDKEKVLIWREALRQAANLSGHTFKDEKYEATFINDIVKGIVKGILSVQSWHVAAHPVGIESRVEDVERLLDVGGNGRRMVGIWGTSGIGKTTIAKAIWNAIAYEFEGRCFLENVREGSLIQLQQTLLDKILGKNWKIQSVDEGIGVIKKRLRHKKILLILDDVDHLEQLEKLAGDDWFGEGSRVIITTKNRRLLDNRKIEFYEVKKLEYYNQALELFSWHAFRRSEPPEDYLELAQRAIAIADGLPLALTILGAHLRGIDIPSWQVILDDYEGEPYTHIERILQKSYDALDHRAKGYFLDIACFFKGRLKDYVLQIVPPKVIEEFVDKALITIEGGDILMHDLLANLGKEIVHKESPDDPGQRSRLWFYEDVIQVLTDCTGTRNIKGIMVKLPEPAEITLNPECFRKMVNLQIFISHNASLCGHINYLPNALRIIDCPSCQLQSLPPNFQGNRLVEFKMPGSHIRQLERFKYSPNLTCMNLRGCQFLEKIPDLSGIPNIKYLFLSDCTSLVELDDSVGFLDKLVVLDLAGCVKLMRFATTLRLPNLIDMNLRGCQFLEKIPDLSGIPNIEYLFISDCTSLVELDDSVGFLDKLVVLDLEGCVKLMRFATTLRLPNLIDMNLRGCQFLEKIPDLSGIPNIEYLFISDCTSLVELDDSVGFLDKLVDLDLEGCVKLMRFATTLRLPNLTCMNLRGCQFLEKIPDLSGIPNIKYLFLSDCTSLVELDDSVGFLDKLVDLDLEGCVKLMRFATTLRLPNLTRMNLRGCQFLEKIPDLSGIPNIKYLFLSDCTSLVELDDSVGFLDKLVDLDLMGCVKLMRFATTLRLPNLTYMNLRGCQSLEKIPDLSGIPNIKYLFRSECTSLAELDDSIGFLDGCVNLTKFGRRFRLKSLETLDLKGCASLESFPEIEVKMESLRRLTTKLRSLNLSGANFVTLPECISKFVSLKYLTLRDCKSLREIPQEVLPPRVCWVSLDNCTSLEKFPKLPLSSEVKYVSLMNCVSLRGYDIAENSILDQVSSLPHPQFEIYLPGDEVPKWFSCCKDATLVKDEYSARCEVCFEIPPNLDWETLRLAICVVNKGNVCGNECTAVTSVHINGERVGGYVWG</sequence>
<dbReference type="GO" id="GO:0007165">
    <property type="term" value="P:signal transduction"/>
    <property type="evidence" value="ECO:0007669"/>
    <property type="project" value="InterPro"/>
</dbReference>
<dbReference type="InterPro" id="IPR035897">
    <property type="entry name" value="Toll_tir_struct_dom_sf"/>
</dbReference>
<keyword evidence="3" id="KW-0520">NAD</keyword>
<gene>
    <name evidence="6" type="ORF">ALMOND_2B028304</name>
</gene>
<evidence type="ECO:0000256" key="3">
    <source>
        <dbReference type="ARBA" id="ARBA00023027"/>
    </source>
</evidence>
<feature type="region of interest" description="Disordered" evidence="4">
    <location>
        <begin position="18"/>
        <end position="50"/>
    </location>
</feature>
<dbReference type="PRINTS" id="PR00364">
    <property type="entry name" value="DISEASERSIST"/>
</dbReference>
<accession>A0A5E4GNT2</accession>
<reference evidence="7" key="1">
    <citation type="journal article" date="2020" name="Plant J.">
        <title>Transposons played a major role in the diversification between the closely related almond and peach genomes: results from the almond genome sequence.</title>
        <authorList>
            <person name="Alioto T."/>
            <person name="Alexiou K.G."/>
            <person name="Bardil A."/>
            <person name="Barteri F."/>
            <person name="Castanera R."/>
            <person name="Cruz F."/>
            <person name="Dhingra A."/>
            <person name="Duval H."/>
            <person name="Fernandez I Marti A."/>
            <person name="Frias L."/>
            <person name="Galan B."/>
            <person name="Garcia J.L."/>
            <person name="Howad W."/>
            <person name="Gomez-Garrido J."/>
            <person name="Gut M."/>
            <person name="Julca I."/>
            <person name="Morata J."/>
            <person name="Puigdomenech P."/>
            <person name="Ribeca P."/>
            <person name="Rubio Cabetas M.J."/>
            <person name="Vlasova A."/>
            <person name="Wirthensohn M."/>
            <person name="Garcia-Mas J."/>
            <person name="Gabaldon T."/>
            <person name="Casacuberta J.M."/>
            <person name="Arus P."/>
        </authorList>
    </citation>
    <scope>NUCLEOTIDE SEQUENCE [LARGE SCALE GENOMIC DNA]</scope>
    <source>
        <strain evidence="7">cv. Texas</strain>
    </source>
</reference>
<evidence type="ECO:0000313" key="7">
    <source>
        <dbReference type="Proteomes" id="UP000327085"/>
    </source>
</evidence>
<evidence type="ECO:0000256" key="4">
    <source>
        <dbReference type="SAM" id="MobiDB-lite"/>
    </source>
</evidence>
<dbReference type="Gene3D" id="3.40.50.300">
    <property type="entry name" value="P-loop containing nucleotide triphosphate hydrolases"/>
    <property type="match status" value="1"/>
</dbReference>
<feature type="domain" description="TIR" evidence="5">
    <location>
        <begin position="53"/>
        <end position="220"/>
    </location>
</feature>
<dbReference type="GO" id="GO:0043531">
    <property type="term" value="F:ADP binding"/>
    <property type="evidence" value="ECO:0007669"/>
    <property type="project" value="InterPro"/>
</dbReference>
<dbReference type="SUPFAM" id="SSF52540">
    <property type="entry name" value="P-loop containing nucleoside triphosphate hydrolases"/>
    <property type="match status" value="1"/>
</dbReference>
<dbReference type="PANTHER" id="PTHR11017">
    <property type="entry name" value="LEUCINE-RICH REPEAT-CONTAINING PROTEIN"/>
    <property type="match status" value="1"/>
</dbReference>
<dbReference type="SUPFAM" id="SSF52200">
    <property type="entry name" value="Toll/Interleukin receptor TIR domain"/>
    <property type="match status" value="1"/>
</dbReference>
<dbReference type="Gramene" id="VVA41158">
    <property type="protein sequence ID" value="VVA41158"/>
    <property type="gene ID" value="Prudul26B028304"/>
</dbReference>
<dbReference type="InterPro" id="IPR044974">
    <property type="entry name" value="Disease_R_plants"/>
</dbReference>
<dbReference type="InterPro" id="IPR003593">
    <property type="entry name" value="AAA+_ATPase"/>
</dbReference>
<dbReference type="PROSITE" id="PS50104">
    <property type="entry name" value="TIR"/>
    <property type="match status" value="1"/>
</dbReference>
<dbReference type="InterPro" id="IPR032675">
    <property type="entry name" value="LRR_dom_sf"/>
</dbReference>
<dbReference type="OMA" id="FINHHAS"/>
<dbReference type="FunFam" id="3.40.50.10140:FF:000007">
    <property type="entry name" value="Disease resistance protein (TIR-NBS-LRR class)"/>
    <property type="match status" value="1"/>
</dbReference>
<dbReference type="Pfam" id="PF23282">
    <property type="entry name" value="WHD_ROQ1"/>
    <property type="match status" value="1"/>
</dbReference>
<evidence type="ECO:0000313" key="6">
    <source>
        <dbReference type="EMBL" id="VVA41158.1"/>
    </source>
</evidence>
<dbReference type="SMART" id="SM00255">
    <property type="entry name" value="TIR"/>
    <property type="match status" value="1"/>
</dbReference>
<organism evidence="6 7">
    <name type="scientific">Prunus dulcis</name>
    <name type="common">Almond</name>
    <name type="synonym">Amygdalus dulcis</name>
    <dbReference type="NCBI Taxonomy" id="3755"/>
    <lineage>
        <taxon>Eukaryota</taxon>
        <taxon>Viridiplantae</taxon>
        <taxon>Streptophyta</taxon>
        <taxon>Embryophyta</taxon>
        <taxon>Tracheophyta</taxon>
        <taxon>Spermatophyta</taxon>
        <taxon>Magnoliopsida</taxon>
        <taxon>eudicotyledons</taxon>
        <taxon>Gunneridae</taxon>
        <taxon>Pentapetalae</taxon>
        <taxon>rosids</taxon>
        <taxon>fabids</taxon>
        <taxon>Rosales</taxon>
        <taxon>Rosaceae</taxon>
        <taxon>Amygdaloideae</taxon>
        <taxon>Amygdaleae</taxon>
        <taxon>Prunus</taxon>
    </lineage>
</organism>
<dbReference type="GO" id="GO:0006952">
    <property type="term" value="P:defense response"/>
    <property type="evidence" value="ECO:0007669"/>
    <property type="project" value="InterPro"/>
</dbReference>
<name>A0A5E4GNT2_PRUDU</name>
<dbReference type="Proteomes" id="UP000327085">
    <property type="component" value="Unassembled WGS sequence"/>
</dbReference>
<evidence type="ECO:0000256" key="1">
    <source>
        <dbReference type="ARBA" id="ARBA00022614"/>
    </source>
</evidence>
<evidence type="ECO:0000256" key="2">
    <source>
        <dbReference type="ARBA" id="ARBA00022737"/>
    </source>
</evidence>
<dbReference type="SUPFAM" id="SSF52058">
    <property type="entry name" value="L domain-like"/>
    <property type="match status" value="2"/>
</dbReference>
<dbReference type="InterPro" id="IPR027417">
    <property type="entry name" value="P-loop_NTPase"/>
</dbReference>
<dbReference type="PANTHER" id="PTHR11017:SF570">
    <property type="entry name" value="DISEASE RESISTANCE PROTEIN (TIR-NBS CLASS)-RELATED"/>
    <property type="match status" value="1"/>
</dbReference>
<dbReference type="SMART" id="SM00382">
    <property type="entry name" value="AAA"/>
    <property type="match status" value="1"/>
</dbReference>
<dbReference type="InParanoid" id="A0A5E4GNT2"/>
<keyword evidence="2" id="KW-0677">Repeat</keyword>
<dbReference type="EMBL" id="CABIKO010001196">
    <property type="protein sequence ID" value="VVA41158.1"/>
    <property type="molecule type" value="Genomic_DNA"/>
</dbReference>
<dbReference type="InterPro" id="IPR002182">
    <property type="entry name" value="NB-ARC"/>
</dbReference>